<gene>
    <name evidence="2" type="ORF">RIF25_09680</name>
</gene>
<dbReference type="Proteomes" id="UP001268256">
    <property type="component" value="Unassembled WGS sequence"/>
</dbReference>
<dbReference type="AlphaFoldDB" id="A0AAE4JYK0"/>
<accession>A0AAE4JYK0</accession>
<organism evidence="2 3">
    <name type="scientific">Pseudocalidococcus azoricus BACA0444</name>
    <dbReference type="NCBI Taxonomy" id="2918990"/>
    <lineage>
        <taxon>Bacteria</taxon>
        <taxon>Bacillati</taxon>
        <taxon>Cyanobacteriota</taxon>
        <taxon>Cyanophyceae</taxon>
        <taxon>Acaryochloridales</taxon>
        <taxon>Thermosynechococcaceae</taxon>
        <taxon>Pseudocalidococcus</taxon>
        <taxon>Pseudocalidococcus azoricus</taxon>
    </lineage>
</organism>
<dbReference type="PANTHER" id="PTHR35302">
    <property type="match status" value="1"/>
</dbReference>
<evidence type="ECO:0000256" key="1">
    <source>
        <dbReference type="SAM" id="Phobius"/>
    </source>
</evidence>
<feature type="transmembrane region" description="Helical" evidence="1">
    <location>
        <begin position="6"/>
        <end position="27"/>
    </location>
</feature>
<reference evidence="3" key="1">
    <citation type="submission" date="2023-07" db="EMBL/GenBank/DDBJ databases">
        <authorList>
            <person name="Luz R."/>
            <person name="Cordeiro R."/>
            <person name="Fonseca A."/>
            <person name="Goncalves V."/>
        </authorList>
    </citation>
    <scope>NUCLEOTIDE SEQUENCE [LARGE SCALE GENOMIC DNA]</scope>
    <source>
        <strain evidence="3">BACA0444</strain>
    </source>
</reference>
<sequence length="174" mass="18906">MPTDYVLPSTLFLTFLLLIGLVFFLRASTKNRTEVKRLPAPGEPTPLLTQIQNHLTGRAYRIIAVSPEQEQITFEGLVSASLGLAIFLTILAVLGLGSLGLVLGMIWPPLEGWGLGLVILAPLATIFYWQGAQRHETVTVQVERDQTQPGLATITITAHRDELIALNAALNPGD</sequence>
<evidence type="ECO:0000313" key="2">
    <source>
        <dbReference type="EMBL" id="MDS3861074.1"/>
    </source>
</evidence>
<keyword evidence="1" id="KW-0472">Membrane</keyword>
<name>A0AAE4JYK0_9CYAN</name>
<comment type="caution">
    <text evidence="2">The sequence shown here is derived from an EMBL/GenBank/DDBJ whole genome shotgun (WGS) entry which is preliminary data.</text>
</comment>
<keyword evidence="1" id="KW-1133">Transmembrane helix</keyword>
<evidence type="ECO:0000313" key="3">
    <source>
        <dbReference type="Proteomes" id="UP001268256"/>
    </source>
</evidence>
<protein>
    <submittedName>
        <fullName evidence="2">Cofactor assembly of complex C subunit B</fullName>
    </submittedName>
</protein>
<dbReference type="Pfam" id="PF12046">
    <property type="entry name" value="CCB1"/>
    <property type="match status" value="1"/>
</dbReference>
<keyword evidence="1" id="KW-0812">Transmembrane</keyword>
<dbReference type="PANTHER" id="PTHR35302:SF1">
    <property type="entry name" value="PROTEIN COFACTOR ASSEMBLY OF COMPLEX C SUBUNIT B CCB1, CHLOROPLASTIC"/>
    <property type="match status" value="1"/>
</dbReference>
<dbReference type="EMBL" id="JAVMIP010000008">
    <property type="protein sequence ID" value="MDS3861074.1"/>
    <property type="molecule type" value="Genomic_DNA"/>
</dbReference>
<keyword evidence="3" id="KW-1185">Reference proteome</keyword>
<proteinExistence type="predicted"/>
<feature type="transmembrane region" description="Helical" evidence="1">
    <location>
        <begin position="82"/>
        <end position="107"/>
    </location>
</feature>
<dbReference type="RefSeq" id="WP_322878329.1">
    <property type="nucleotide sequence ID" value="NZ_JAVMIP010000008.1"/>
</dbReference>
<feature type="transmembrane region" description="Helical" evidence="1">
    <location>
        <begin position="113"/>
        <end position="129"/>
    </location>
</feature>
<dbReference type="InterPro" id="IPR021919">
    <property type="entry name" value="CCB1"/>
</dbReference>